<dbReference type="Gene3D" id="3.30.2090.10">
    <property type="entry name" value="Multidrug efflux transporter AcrB TolC docking domain, DN and DC subdomains"/>
    <property type="match status" value="2"/>
</dbReference>
<dbReference type="GO" id="GO:0009636">
    <property type="term" value="P:response to toxic substance"/>
    <property type="evidence" value="ECO:0007669"/>
    <property type="project" value="UniProtKB-ARBA"/>
</dbReference>
<dbReference type="OrthoDB" id="9791035at2"/>
<dbReference type="KEGG" id="cyn:Cyan7425_1523"/>
<feature type="transmembrane region" description="Helical" evidence="10">
    <location>
        <begin position="482"/>
        <end position="509"/>
    </location>
</feature>
<comment type="similarity">
    <text evidence="2">Belongs to the resistance-nodulation-cell division (RND) (TC 2.A.6) family.</text>
</comment>
<dbReference type="PANTHER" id="PTHR32063:SF11">
    <property type="entry name" value="CATION OR DRUG EFFLUX SYSTEM PROTEIN"/>
    <property type="match status" value="1"/>
</dbReference>
<proteinExistence type="inferred from homology"/>
<keyword evidence="8 10" id="KW-0472">Membrane</keyword>
<evidence type="ECO:0000256" key="2">
    <source>
        <dbReference type="ARBA" id="ARBA00010942"/>
    </source>
</evidence>
<dbReference type="STRING" id="395961.Cyan7425_1523"/>
<dbReference type="AlphaFoldDB" id="B8HPN2"/>
<keyword evidence="7 10" id="KW-1133">Transmembrane helix</keyword>
<dbReference type="InterPro" id="IPR004764">
    <property type="entry name" value="MdtF-like"/>
</dbReference>
<dbReference type="Gene3D" id="3.30.70.1320">
    <property type="entry name" value="Multidrug efflux transporter AcrB pore domain like"/>
    <property type="match status" value="1"/>
</dbReference>
<dbReference type="SUPFAM" id="SSF82866">
    <property type="entry name" value="Multidrug efflux transporter AcrB transmembrane domain"/>
    <property type="match status" value="2"/>
</dbReference>
<keyword evidence="4" id="KW-1003">Cell membrane</keyword>
<evidence type="ECO:0000256" key="8">
    <source>
        <dbReference type="ARBA" id="ARBA00023136"/>
    </source>
</evidence>
<dbReference type="PANTHER" id="PTHR32063">
    <property type="match status" value="1"/>
</dbReference>
<dbReference type="InterPro" id="IPR000731">
    <property type="entry name" value="SSD"/>
</dbReference>
<feature type="region of interest" description="Disordered" evidence="9">
    <location>
        <begin position="1053"/>
        <end position="1094"/>
    </location>
</feature>
<feature type="domain" description="SSD" evidence="11">
    <location>
        <begin position="382"/>
        <end position="507"/>
    </location>
</feature>
<dbReference type="Gene3D" id="3.30.70.1440">
    <property type="entry name" value="Multidrug efflux transporter AcrB pore domain"/>
    <property type="match status" value="1"/>
</dbReference>
<evidence type="ECO:0000313" key="12">
    <source>
        <dbReference type="EMBL" id="ACL43893.1"/>
    </source>
</evidence>
<dbReference type="PRINTS" id="PR00702">
    <property type="entry name" value="ACRIFLAVINRP"/>
</dbReference>
<reference evidence="12" key="1">
    <citation type="submission" date="2009-01" db="EMBL/GenBank/DDBJ databases">
        <title>Complete sequence of chromosome Cyanothece sp. PCC 7425.</title>
        <authorList>
            <consortium name="US DOE Joint Genome Institute"/>
            <person name="Lucas S."/>
            <person name="Copeland A."/>
            <person name="Lapidus A."/>
            <person name="Glavina del Rio T."/>
            <person name="Dalin E."/>
            <person name="Tice H."/>
            <person name="Bruce D."/>
            <person name="Goodwin L."/>
            <person name="Pitluck S."/>
            <person name="Sims D."/>
            <person name="Meineke L."/>
            <person name="Brettin T."/>
            <person name="Detter J.C."/>
            <person name="Han C."/>
            <person name="Larimer F."/>
            <person name="Land M."/>
            <person name="Hauser L."/>
            <person name="Kyrpides N."/>
            <person name="Ovchinnikova G."/>
            <person name="Liberton M."/>
            <person name="Stoeckel J."/>
            <person name="Banerjee A."/>
            <person name="Singh A."/>
            <person name="Page L."/>
            <person name="Sato H."/>
            <person name="Zhao L."/>
            <person name="Sherman L."/>
            <person name="Pakrasi H."/>
            <person name="Richardson P."/>
        </authorList>
    </citation>
    <scope>NUCLEOTIDE SEQUENCE</scope>
    <source>
        <strain evidence="12">PCC 7425</strain>
    </source>
</reference>
<feature type="transmembrane region" description="Helical" evidence="10">
    <location>
        <begin position="353"/>
        <end position="372"/>
    </location>
</feature>
<dbReference type="SUPFAM" id="SSF82693">
    <property type="entry name" value="Multidrug efflux transporter AcrB pore domain, PN1, PN2, PC1 and PC2 subdomains"/>
    <property type="match status" value="3"/>
</dbReference>
<sequence>MVLLSIATNFIKRPVLATVCTLLILLAGAICIPLLPISYMPPLTPVTVQVSATLTGGDAETVENTVTTPIERQINGATNMEYMTSASTATGQSLITAYFSPNQNQSLAQVDVQNRVGIAAPLLPTQVQQQGVLVQKTSPAILLALGVYSPDESLDPKFISNYVDLYINDEITRIPGIALVSYSGQLLYSMRIWLDPNALAGRGLTASDVIRSLQQQNPLIGLGGVGQPPTPDEQTFSFTIPSATQLTDVKDFENLVLKVEPNGDLVKLKDVGRAELGAQSYTTAAFTGKVGSDTKLHQGVTMLIYQSSDANALDVANAVKEKLDELRQSFPPGLVIEPVFDTTLFVNASTKDVLITLLQAIFLVSLSIYIFLQDWRALVVPVIAIPVSLIGALAFAFVFGFSLNTLTMLGLVLATGLVVDDGIVVVEAIVEKIEQGLTPREAALAAMNELSGAVISTSLVLMAVFVPVAFFPGTTGRIYQQFALTIAFSIAVSTFNALSFSPSIGALLLRRKEGEMGGPLGWFFGHFNRSFDWFKSRYTVLVEYLIGIRYVMIAVFGIGLALTIFLFKTVPTAFVPQEDQGVFIGVINAPPGVSLAYTNKVADEIWQKLKNYPEIDFVTVLPGLSTQGSIPNVGTMYASLKPWEERKQPDQQINGLLRRVNRDLATITDAQVRAVNIPAIIGLGNYGGLEFQLQDRSGGRLSFDQFISNPDSAMNRIIDAARKDPAIGAVFTPTPPSAPQLTVDIDRDRLQALNISFNDAMNTVGAYLGSNFVNQFSYGPRYYRVYVQADAQFRDSPEDLSQIYVRSQDNKMIPLSEFVSVQQSTGPQVINHFNIYRSADIVSGPAPGSTSGQVIQALQSIFKADSLPGTGFEWFGPAREELAAGGLGPVIFGLGLVVVFLVLSAQYESYIDPTIIMLTVPLAMMGALAFTLVRGLANDVFCQIALIMLIGLASKNAILIVELANQSLSTGMTYTQAAVHACKERLRPILMTALSGLAGFFPLLVAEGAGANSRWSVGYAVFGGLLVATFLSLLLVPVLYVVIKTLADSILGNNKPPQSPGSTGDSPDPTIDPDSHQLDAGETPANPHLQGESP</sequence>
<evidence type="ECO:0000256" key="3">
    <source>
        <dbReference type="ARBA" id="ARBA00022448"/>
    </source>
</evidence>
<keyword evidence="3" id="KW-0813">Transport</keyword>
<evidence type="ECO:0000256" key="6">
    <source>
        <dbReference type="ARBA" id="ARBA00022692"/>
    </source>
</evidence>
<dbReference type="Gene3D" id="3.30.70.1430">
    <property type="entry name" value="Multidrug efflux transporter AcrB pore domain"/>
    <property type="match status" value="2"/>
</dbReference>
<feature type="compositionally biased region" description="Polar residues" evidence="9">
    <location>
        <begin position="1053"/>
        <end position="1065"/>
    </location>
</feature>
<name>B8HPN2_CYAP4</name>
<feature type="transmembrane region" description="Helical" evidence="10">
    <location>
        <begin position="450"/>
        <end position="470"/>
    </location>
</feature>
<evidence type="ECO:0000256" key="9">
    <source>
        <dbReference type="SAM" id="MobiDB-lite"/>
    </source>
</evidence>
<keyword evidence="5" id="KW-0997">Cell inner membrane</keyword>
<protein>
    <submittedName>
        <fullName evidence="12">Transporter, hydrophobe/amphiphile efflux-1 (HAE1) family</fullName>
    </submittedName>
</protein>
<feature type="transmembrane region" description="Helical" evidence="10">
    <location>
        <begin position="986"/>
        <end position="1005"/>
    </location>
</feature>
<feature type="transmembrane region" description="Helical" evidence="10">
    <location>
        <begin position="943"/>
        <end position="965"/>
    </location>
</feature>
<comment type="subcellular location">
    <subcellularLocation>
        <location evidence="1">Cell inner membrane</location>
        <topology evidence="1">Multi-pass membrane protein</topology>
    </subcellularLocation>
</comment>
<dbReference type="GO" id="GO:0005886">
    <property type="term" value="C:plasma membrane"/>
    <property type="evidence" value="ECO:0007669"/>
    <property type="project" value="UniProtKB-SubCell"/>
</dbReference>
<evidence type="ECO:0000256" key="7">
    <source>
        <dbReference type="ARBA" id="ARBA00022989"/>
    </source>
</evidence>
<dbReference type="Gene3D" id="1.20.1640.10">
    <property type="entry name" value="Multidrug efflux transporter AcrB transmembrane domain"/>
    <property type="match status" value="2"/>
</dbReference>
<accession>B8HPN2</accession>
<dbReference type="SUPFAM" id="SSF82714">
    <property type="entry name" value="Multidrug efflux transporter AcrB TolC docking domain, DN and DC subdomains"/>
    <property type="match status" value="2"/>
</dbReference>
<feature type="transmembrane region" description="Helical" evidence="10">
    <location>
        <begin position="1017"/>
        <end position="1043"/>
    </location>
</feature>
<feature type="transmembrane region" description="Helical" evidence="10">
    <location>
        <begin position="882"/>
        <end position="903"/>
    </location>
</feature>
<dbReference type="InterPro" id="IPR001036">
    <property type="entry name" value="Acrflvin-R"/>
</dbReference>
<dbReference type="Pfam" id="PF00873">
    <property type="entry name" value="ACR_tran"/>
    <property type="match status" value="1"/>
</dbReference>
<dbReference type="NCBIfam" id="TIGR00915">
    <property type="entry name" value="2A0602"/>
    <property type="match status" value="1"/>
</dbReference>
<evidence type="ECO:0000256" key="5">
    <source>
        <dbReference type="ARBA" id="ARBA00022519"/>
    </source>
</evidence>
<gene>
    <name evidence="12" type="ordered locus">Cyan7425_1523</name>
</gene>
<dbReference type="eggNOG" id="COG0841">
    <property type="taxonomic scope" value="Bacteria"/>
</dbReference>
<dbReference type="HOGENOM" id="CLU_002755_1_2_3"/>
<feature type="transmembrane region" description="Helical" evidence="10">
    <location>
        <begin position="379"/>
        <end position="402"/>
    </location>
</feature>
<dbReference type="GO" id="GO:0015562">
    <property type="term" value="F:efflux transmembrane transporter activity"/>
    <property type="evidence" value="ECO:0007669"/>
    <property type="project" value="InterPro"/>
</dbReference>
<evidence type="ECO:0000259" key="11">
    <source>
        <dbReference type="PROSITE" id="PS50156"/>
    </source>
</evidence>
<evidence type="ECO:0000256" key="4">
    <source>
        <dbReference type="ARBA" id="ARBA00022475"/>
    </source>
</evidence>
<dbReference type="GO" id="GO:0042910">
    <property type="term" value="F:xenobiotic transmembrane transporter activity"/>
    <property type="evidence" value="ECO:0007669"/>
    <property type="project" value="TreeGrafter"/>
</dbReference>
<dbReference type="EMBL" id="CP001344">
    <property type="protein sequence ID" value="ACL43893.1"/>
    <property type="molecule type" value="Genomic_DNA"/>
</dbReference>
<feature type="transmembrane region" description="Helical" evidence="10">
    <location>
        <begin position="915"/>
        <end position="937"/>
    </location>
</feature>
<organism evidence="12">
    <name type="scientific">Cyanothece sp. (strain PCC 7425 / ATCC 29141)</name>
    <dbReference type="NCBI Taxonomy" id="395961"/>
    <lineage>
        <taxon>Bacteria</taxon>
        <taxon>Bacillati</taxon>
        <taxon>Cyanobacteriota</taxon>
        <taxon>Cyanophyceae</taxon>
        <taxon>Gomontiellales</taxon>
        <taxon>Cyanothecaceae</taxon>
        <taxon>Cyanothece</taxon>
    </lineage>
</organism>
<feature type="transmembrane region" description="Helical" evidence="10">
    <location>
        <begin position="544"/>
        <end position="567"/>
    </location>
</feature>
<dbReference type="PROSITE" id="PS50156">
    <property type="entry name" value="SSD"/>
    <property type="match status" value="1"/>
</dbReference>
<evidence type="ECO:0000256" key="1">
    <source>
        <dbReference type="ARBA" id="ARBA00004429"/>
    </source>
</evidence>
<evidence type="ECO:0000256" key="10">
    <source>
        <dbReference type="SAM" id="Phobius"/>
    </source>
</evidence>
<keyword evidence="6 10" id="KW-0812">Transmembrane</keyword>
<dbReference type="InterPro" id="IPR027463">
    <property type="entry name" value="AcrB_DN_DC_subdom"/>
</dbReference>